<protein>
    <submittedName>
        <fullName evidence="2">Esterase</fullName>
    </submittedName>
</protein>
<feature type="signal peptide" evidence="1">
    <location>
        <begin position="1"/>
        <end position="21"/>
    </location>
</feature>
<dbReference type="Proteomes" id="UP001333710">
    <property type="component" value="Chromosome"/>
</dbReference>
<keyword evidence="3" id="KW-1185">Reference proteome</keyword>
<dbReference type="AlphaFoldDB" id="A0AA48HP20"/>
<dbReference type="KEGG" id="pmaw:MACH26_08750"/>
<proteinExistence type="predicted"/>
<reference evidence="2" key="1">
    <citation type="submission" date="2023-01" db="EMBL/GenBank/DDBJ databases">
        <title>Complete genome sequence of Planctobacterium marinum strain Dej080120_11.</title>
        <authorList>
            <person name="Ueki S."/>
            <person name="Maruyama F."/>
        </authorList>
    </citation>
    <scope>NUCLEOTIDE SEQUENCE</scope>
    <source>
        <strain evidence="2">Dej080120_11</strain>
    </source>
</reference>
<dbReference type="SUPFAM" id="SSF53474">
    <property type="entry name" value="alpha/beta-Hydrolases"/>
    <property type="match status" value="1"/>
</dbReference>
<sequence>MKLKVIAVCWALCVCSFSSVSKEEPMVQVSIGTLDTLAPFENNLFPDKTVQIWLPEGYSDSKKYAVLYMHDGQNLFDANSTWNKQAWDIDDVATRLMATGKVRDFIVVGAFNGNVNGKFTRRNEYFPQKVFEALPGKWQQHLKQSQSYNTPLFEGPISSDKYLQFLTQVLKPYIDTHYSVHTDRDNTFVMGSSMGGLISLYAISEYPDIFGGAACLSTHWPGGNPEADSPVPAAFVKYMQEHLPDPQNHKIYFDLGTAQLDSYYPPSQALADAVMREKGYNYQNWITNTFVGDGHEEHYWRDRLHIPLLFLLGK</sequence>
<evidence type="ECO:0000256" key="1">
    <source>
        <dbReference type="SAM" id="SignalP"/>
    </source>
</evidence>
<dbReference type="PANTHER" id="PTHR48098">
    <property type="entry name" value="ENTEROCHELIN ESTERASE-RELATED"/>
    <property type="match status" value="1"/>
</dbReference>
<dbReference type="InterPro" id="IPR050583">
    <property type="entry name" value="Mycobacterial_A85_antigen"/>
</dbReference>
<name>A0AA48HP20_9ALTE</name>
<accession>A0AA48HP20</accession>
<evidence type="ECO:0000313" key="2">
    <source>
        <dbReference type="EMBL" id="BDX05354.1"/>
    </source>
</evidence>
<feature type="chain" id="PRO_5041342715" evidence="1">
    <location>
        <begin position="22"/>
        <end position="314"/>
    </location>
</feature>
<evidence type="ECO:0000313" key="3">
    <source>
        <dbReference type="Proteomes" id="UP001333710"/>
    </source>
</evidence>
<dbReference type="InterPro" id="IPR000801">
    <property type="entry name" value="Esterase-like"/>
</dbReference>
<dbReference type="RefSeq" id="WP_338291320.1">
    <property type="nucleotide sequence ID" value="NZ_AP027272.1"/>
</dbReference>
<organism evidence="2 3">
    <name type="scientific">Planctobacterium marinum</name>
    <dbReference type="NCBI Taxonomy" id="1631968"/>
    <lineage>
        <taxon>Bacteria</taxon>
        <taxon>Pseudomonadati</taxon>
        <taxon>Pseudomonadota</taxon>
        <taxon>Gammaproteobacteria</taxon>
        <taxon>Alteromonadales</taxon>
        <taxon>Alteromonadaceae</taxon>
        <taxon>Planctobacterium</taxon>
    </lineage>
</organism>
<dbReference type="PANTHER" id="PTHR48098:SF6">
    <property type="entry name" value="FERRI-BACILLIBACTIN ESTERASE BESA"/>
    <property type="match status" value="1"/>
</dbReference>
<gene>
    <name evidence="2" type="ORF">MACH26_08750</name>
</gene>
<dbReference type="InterPro" id="IPR029058">
    <property type="entry name" value="AB_hydrolase_fold"/>
</dbReference>
<keyword evidence="1" id="KW-0732">Signal</keyword>
<dbReference type="Pfam" id="PF00756">
    <property type="entry name" value="Esterase"/>
    <property type="match status" value="1"/>
</dbReference>
<dbReference type="EMBL" id="AP027272">
    <property type="protein sequence ID" value="BDX05354.1"/>
    <property type="molecule type" value="Genomic_DNA"/>
</dbReference>
<dbReference type="Gene3D" id="3.40.50.1820">
    <property type="entry name" value="alpha/beta hydrolase"/>
    <property type="match status" value="1"/>
</dbReference>